<keyword evidence="10" id="KW-0969">Cilium</keyword>
<dbReference type="SUPFAM" id="SSF64518">
    <property type="entry name" value="Phase 1 flagellin"/>
    <property type="match status" value="1"/>
</dbReference>
<proteinExistence type="inferred from homology"/>
<keyword evidence="6" id="KW-0975">Bacterial flagellum</keyword>
<evidence type="ECO:0000259" key="9">
    <source>
        <dbReference type="Pfam" id="PF22638"/>
    </source>
</evidence>
<dbReference type="InterPro" id="IPR019776">
    <property type="entry name" value="Flagellar_basal_body_rod_CS"/>
</dbReference>
<dbReference type="Pfam" id="PF22638">
    <property type="entry name" value="FlgK_D1"/>
    <property type="match status" value="2"/>
</dbReference>
<evidence type="ECO:0000256" key="4">
    <source>
        <dbReference type="ARBA" id="ARBA00016244"/>
    </source>
</evidence>
<dbReference type="PANTHER" id="PTHR30033:SF1">
    <property type="entry name" value="FLAGELLAR HOOK-ASSOCIATED PROTEIN 1"/>
    <property type="match status" value="1"/>
</dbReference>
<name>A0ABN6ELI5_9BACT</name>
<evidence type="ECO:0000259" key="7">
    <source>
        <dbReference type="Pfam" id="PF00460"/>
    </source>
</evidence>
<evidence type="ECO:0000256" key="3">
    <source>
        <dbReference type="ARBA" id="ARBA00009677"/>
    </source>
</evidence>
<keyword evidence="10" id="KW-0966">Cell projection</keyword>
<dbReference type="PRINTS" id="PR01005">
    <property type="entry name" value="FLGHOOKAP1"/>
</dbReference>
<comment type="similarity">
    <text evidence="3">Belongs to the flagella basal body rod proteins family.</text>
</comment>
<feature type="domain" description="Flagellar hook-associated protein FlgK helical" evidence="9">
    <location>
        <begin position="386"/>
        <end position="444"/>
    </location>
</feature>
<dbReference type="Proteomes" id="UP001053296">
    <property type="component" value="Chromosome"/>
</dbReference>
<keyword evidence="5" id="KW-0964">Secreted</keyword>
<evidence type="ECO:0000313" key="10">
    <source>
        <dbReference type="EMBL" id="BCS86814.1"/>
    </source>
</evidence>
<dbReference type="EMBL" id="AP024485">
    <property type="protein sequence ID" value="BCS86814.1"/>
    <property type="molecule type" value="Genomic_DNA"/>
</dbReference>
<evidence type="ECO:0000259" key="8">
    <source>
        <dbReference type="Pfam" id="PF06429"/>
    </source>
</evidence>
<dbReference type="Pfam" id="PF00460">
    <property type="entry name" value="Flg_bb_rod"/>
    <property type="match status" value="1"/>
</dbReference>
<dbReference type="InterPro" id="IPR001444">
    <property type="entry name" value="Flag_bb_rod_N"/>
</dbReference>
<evidence type="ECO:0000256" key="1">
    <source>
        <dbReference type="ARBA" id="ARBA00004365"/>
    </source>
</evidence>
<evidence type="ECO:0000256" key="2">
    <source>
        <dbReference type="ARBA" id="ARBA00004613"/>
    </source>
</evidence>
<accession>A0ABN6ELI5</accession>
<keyword evidence="10" id="KW-0282">Flagellum</keyword>
<gene>
    <name evidence="10" type="ORF">PSDVSF_00560</name>
</gene>
<dbReference type="InterPro" id="IPR010930">
    <property type="entry name" value="Flg_bb/hook_C_dom"/>
</dbReference>
<reference evidence="10" key="1">
    <citation type="journal article" date="2022" name="Arch. Microbiol.">
        <title>Pseudodesulfovibrio sediminis sp. nov., a mesophilic and neutrophilic sulfate-reducing bacterium isolated from sediment of a brackish lake.</title>
        <authorList>
            <person name="Takahashi A."/>
            <person name="Kojima H."/>
            <person name="Watanabe M."/>
            <person name="Fukui M."/>
        </authorList>
    </citation>
    <scope>NUCLEOTIDE SEQUENCE</scope>
    <source>
        <strain evidence="10">SF6</strain>
    </source>
</reference>
<dbReference type="InterPro" id="IPR002371">
    <property type="entry name" value="FlgK"/>
</dbReference>
<dbReference type="InterPro" id="IPR053927">
    <property type="entry name" value="FlgK_helical"/>
</dbReference>
<feature type="domain" description="Flagellar hook-associated protein FlgK helical" evidence="9">
    <location>
        <begin position="96"/>
        <end position="253"/>
    </location>
</feature>
<dbReference type="NCBIfam" id="TIGR02492">
    <property type="entry name" value="flgK_ends"/>
    <property type="match status" value="1"/>
</dbReference>
<dbReference type="PANTHER" id="PTHR30033">
    <property type="entry name" value="FLAGELLAR HOOK-ASSOCIATED PROTEIN 1"/>
    <property type="match status" value="1"/>
</dbReference>
<dbReference type="RefSeq" id="WP_229592425.1">
    <property type="nucleotide sequence ID" value="NZ_AP024485.1"/>
</dbReference>
<evidence type="ECO:0000313" key="11">
    <source>
        <dbReference type="Proteomes" id="UP001053296"/>
    </source>
</evidence>
<organism evidence="10 11">
    <name type="scientific">Pseudodesulfovibrio sediminis</name>
    <dbReference type="NCBI Taxonomy" id="2810563"/>
    <lineage>
        <taxon>Bacteria</taxon>
        <taxon>Pseudomonadati</taxon>
        <taxon>Thermodesulfobacteriota</taxon>
        <taxon>Desulfovibrionia</taxon>
        <taxon>Desulfovibrionales</taxon>
        <taxon>Desulfovibrionaceae</taxon>
    </lineage>
</organism>
<protein>
    <recommendedName>
        <fullName evidence="4">Flagellar hook-associated protein 1</fullName>
    </recommendedName>
</protein>
<evidence type="ECO:0000256" key="6">
    <source>
        <dbReference type="ARBA" id="ARBA00023143"/>
    </source>
</evidence>
<dbReference type="Pfam" id="PF06429">
    <property type="entry name" value="Flg_bbr_C"/>
    <property type="match status" value="1"/>
</dbReference>
<feature type="domain" description="Flagellar basal-body/hook protein C-terminal" evidence="8">
    <location>
        <begin position="672"/>
        <end position="710"/>
    </location>
</feature>
<evidence type="ECO:0000256" key="5">
    <source>
        <dbReference type="ARBA" id="ARBA00022525"/>
    </source>
</evidence>
<feature type="domain" description="Flagellar basal body rod protein N-terminal" evidence="7">
    <location>
        <begin position="13"/>
        <end position="38"/>
    </location>
</feature>
<sequence>MSFGANSILDMGRWALFASQVQLQVTGENIANVNTEGYSRRSVILEEGPYIDYSPGQLGTGVKAREVVRNFDDMVEEMYLGQAALKDKWGQLWEQLKSVENLLNESSGTGVSNALSQYFNSWNEVAQRPDNYGARQTVLNDTATMISTLKQVDTDLSLMQQRINKDVAAQVTEANKLMVEISDLNKEIQIHHVEGENNANSLFDERARKVRELAELMDIKTIDNGGGNFTVMTTAGQNLVDGASHYALEFNAAVTTTDLRPDSDFEGSIYFDGNDDYEYTVEFLASSSGSTLAGQATSGANAAQFRVSLDGGVTWLSDDLGNERHFSARDYNSRVNVEGLQIWFGSSTDSQGTPTGNFVPGDRYVISPHQGLYWVENTSHAEEITPQLHFNGEENSQRLTGGSLAALLTFRDNYVGRYRSKLDELAETIVWETNRRHSQGAGLQAFTSLDGTYSVDYTDKALASDSTGLTFGDKLQSGSSFVYVYNESTGLLASSAALDFDGSGATFNPAIHTLEDVRDAFNRTYAGAINATIVNNKLRLEAENGYTFAFGTDSAGLYAGLGINTLLKGDDPGNMMLNEKITSDIDYLATGHVNGSGEMNAGDNTTALSMYALREVSVTTRTAAEGATSQSILDYYNGIVGNVGTDVNRAEFNQNFYGTLASDLNERQQQVAGVNLDEEMSDLIKYQASYTAAAKLITTADAMLQTILSLKP</sequence>
<dbReference type="PROSITE" id="PS00588">
    <property type="entry name" value="FLAGELLA_BB_ROD"/>
    <property type="match status" value="1"/>
</dbReference>
<keyword evidence="11" id="KW-1185">Reference proteome</keyword>
<comment type="subcellular location">
    <subcellularLocation>
        <location evidence="1">Bacterial flagellum</location>
    </subcellularLocation>
    <subcellularLocation>
        <location evidence="2">Secreted</location>
    </subcellularLocation>
</comment>